<reference evidence="1 3" key="2">
    <citation type="submission" date="2007-08" db="EMBL/GenBank/DDBJ databases">
        <authorList>
            <person name="Fulton L."/>
            <person name="Clifton S."/>
            <person name="Fulton B."/>
            <person name="Xu J."/>
            <person name="Minx P."/>
            <person name="Pepin K.H."/>
            <person name="Johnson M."/>
            <person name="Thiruvilangam P."/>
            <person name="Bhonagiri V."/>
            <person name="Nash W.E."/>
            <person name="Wang C."/>
            <person name="Mardis E.R."/>
            <person name="Wilson R.K."/>
        </authorList>
    </citation>
    <scope>NUCLEOTIDE SEQUENCE [LARGE SCALE GENOMIC DNA]</scope>
    <source>
        <strain evidence="1 3">DSM 753</strain>
    </source>
</reference>
<evidence type="ECO:0008006" key="5">
    <source>
        <dbReference type="Google" id="ProtNLM"/>
    </source>
</evidence>
<dbReference type="Proteomes" id="UP000003490">
    <property type="component" value="Unassembled WGS sequence"/>
</dbReference>
<comment type="caution">
    <text evidence="1">The sequence shown here is derived from an EMBL/GenBank/DDBJ whole genome shotgun (WGS) entry which is preliminary data.</text>
</comment>
<evidence type="ECO:0000313" key="2">
    <source>
        <dbReference type="EMBL" id="PEQ24157.1"/>
    </source>
</evidence>
<organism evidence="1 3">
    <name type="scientific">[Clostridium] leptum DSM 753</name>
    <dbReference type="NCBI Taxonomy" id="428125"/>
    <lineage>
        <taxon>Bacteria</taxon>
        <taxon>Bacillati</taxon>
        <taxon>Bacillota</taxon>
        <taxon>Clostridia</taxon>
        <taxon>Eubacteriales</taxon>
        <taxon>Oscillospiraceae</taxon>
        <taxon>Oscillospiraceae incertae sedis</taxon>
    </lineage>
</organism>
<evidence type="ECO:0000313" key="3">
    <source>
        <dbReference type="Proteomes" id="UP000003490"/>
    </source>
</evidence>
<evidence type="ECO:0000313" key="4">
    <source>
        <dbReference type="Proteomes" id="UP000220611"/>
    </source>
</evidence>
<sequence>MKKNANRVIDFRYAPDINQTCIGFADDYYKTIVREDGSLNYLWEGDRNQFVDGTIPACEKRVLNLQEGNLGFKYRYLPRFYHRDTLTEKRQDFGDPRAAVVITREEYQGTSFQWTTFAHRDKNGARMDIILFRMEAKPGFGHAKSSVYLQELGEASDPPETVRPISSAYALPVGTPRIPAPIALYTPIYRGKSPLEKLVLQEGDVWEGAFGLVYHGTVDPEAFTLEYAEKALEAACEYWREIRPFRNAFHIPDPQIQGMLDACGRNILQAREIVEDICEFHVGPTIYRGLWVVDGYYFGECAYMMGRDEEGFQCLQAVLKRVKPDGSIRILPDHHKETAVALSTIVRQCELRNDDDRLREMWPVMLRGMEHLRRMRDDSFKLGKDYPAYGLFQPSFGDGGIYGPEPEYTTPMNVILGLSDAYRAGKRLKLPRYEEFGVFAQELMARMRECIERDRGTTPEGIPYVPLSMAENESYKPQTGCATIARVAFHGEFEPDDRIVTDLLRLIDACDDREGIPECTGWRSDQSIYTYSSVRFAQLLLQAGQREKAADYLYAFANHASASRVWREEQPVRETHSAEICGDMPHNWASVEFIRLVRNLVVLETFTGVELLPGLPEEWLPRAGDSLVLEKTPTRFGKLSLELSVRGKGGYLLSVAREDGNQQPQYLGLHWAGKAVLDGGELEKSNGKYLLPLEEKQVCIELF</sequence>
<keyword evidence="4" id="KW-1185">Reference proteome</keyword>
<dbReference type="GO" id="GO:0005975">
    <property type="term" value="P:carbohydrate metabolic process"/>
    <property type="evidence" value="ECO:0007669"/>
    <property type="project" value="InterPro"/>
</dbReference>
<protein>
    <recommendedName>
        <fullName evidence="5">Glycosyl hydrolase 36 catalytic domain-containing protein</fullName>
    </recommendedName>
</protein>
<evidence type="ECO:0000313" key="1">
    <source>
        <dbReference type="EMBL" id="EDO62528.1"/>
    </source>
</evidence>
<dbReference type="Proteomes" id="UP000220611">
    <property type="component" value="Unassembled WGS sequence"/>
</dbReference>
<dbReference type="AlphaFoldDB" id="A7VQ23"/>
<dbReference type="SUPFAM" id="SSF48208">
    <property type="entry name" value="Six-hairpin glycosidases"/>
    <property type="match status" value="1"/>
</dbReference>
<dbReference type="EMBL" id="NOXF01000007">
    <property type="protein sequence ID" value="PEQ24157.1"/>
    <property type="molecule type" value="Genomic_DNA"/>
</dbReference>
<dbReference type="eggNOG" id="COG3387">
    <property type="taxonomic scope" value="Bacteria"/>
</dbReference>
<gene>
    <name evidence="2" type="ORF">CH238_09730</name>
    <name evidence="1" type="ORF">CLOLEP_00650</name>
</gene>
<proteinExistence type="predicted"/>
<name>A7VQ23_9FIRM</name>
<reference evidence="1 3" key="1">
    <citation type="submission" date="2007-08" db="EMBL/GenBank/DDBJ databases">
        <title>Draft genome sequence of Clostridium leptum (DSM 753).</title>
        <authorList>
            <person name="Sudarsanam P."/>
            <person name="Ley R."/>
            <person name="Guruge J."/>
            <person name="Turnbaugh P.J."/>
            <person name="Mahowald M."/>
            <person name="Liep D."/>
            <person name="Gordon J."/>
        </authorList>
    </citation>
    <scope>NUCLEOTIDE SEQUENCE [LARGE SCALE GENOMIC DNA]</scope>
    <source>
        <strain evidence="1 3">DSM 753</strain>
    </source>
</reference>
<dbReference type="HOGENOM" id="CLU_395286_0_0_9"/>
<dbReference type="EMBL" id="ABCB02000014">
    <property type="protein sequence ID" value="EDO62528.1"/>
    <property type="molecule type" value="Genomic_DNA"/>
</dbReference>
<dbReference type="InterPro" id="IPR012341">
    <property type="entry name" value="6hp_glycosidase-like_sf"/>
</dbReference>
<dbReference type="Gene3D" id="1.50.10.10">
    <property type="match status" value="1"/>
</dbReference>
<accession>A7VQ23</accession>
<dbReference type="OrthoDB" id="2488337at2"/>
<reference evidence="2 4" key="3">
    <citation type="submission" date="2017-07" db="EMBL/GenBank/DDBJ databases">
        <title>Prevalence of linear plasmids in Cutibacterium (Propionibacterium) acnes isolates obtained from prostatic tissue.</title>
        <authorList>
            <person name="Davidsson S."/>
            <person name="Carlsson J."/>
            <person name="Molling P."/>
            <person name="Andren O."/>
            <person name="Andersson S.-O."/>
            <person name="Brzuszkiewicz E."/>
            <person name="Poehlein A."/>
            <person name="Al-Zeer M."/>
            <person name="Brinkmann V."/>
            <person name="Scavenius C."/>
            <person name="Nazipi S."/>
            <person name="Soderquist B."/>
            <person name="Bruggemann H."/>
        </authorList>
    </citation>
    <scope>NUCLEOTIDE SEQUENCE [LARGE SCALE GENOMIC DNA]</scope>
    <source>
        <strain evidence="2 4">DSM 753</strain>
    </source>
</reference>
<dbReference type="InterPro" id="IPR008928">
    <property type="entry name" value="6-hairpin_glycosidase_sf"/>
</dbReference>